<feature type="compositionally biased region" description="Low complexity" evidence="1">
    <location>
        <begin position="107"/>
        <end position="117"/>
    </location>
</feature>
<accession>A0A061QUB0</accession>
<protein>
    <submittedName>
        <fullName evidence="2">Uncharacterized protein</fullName>
    </submittedName>
</protein>
<proteinExistence type="predicted"/>
<reference evidence="2" key="1">
    <citation type="submission" date="2014-05" db="EMBL/GenBank/DDBJ databases">
        <title>The transcriptome of the halophilic microalga Tetraselmis sp. GSL018 isolated from the Great Salt Lake, Utah.</title>
        <authorList>
            <person name="Jinkerson R.E."/>
            <person name="D'Adamo S."/>
            <person name="Posewitz M.C."/>
        </authorList>
    </citation>
    <scope>NUCLEOTIDE SEQUENCE</scope>
    <source>
        <strain evidence="2">GSL018</strain>
    </source>
</reference>
<evidence type="ECO:0000313" key="2">
    <source>
        <dbReference type="EMBL" id="JAC61926.1"/>
    </source>
</evidence>
<gene>
    <name evidence="2" type="ORF">TSPGSL018_24772</name>
</gene>
<evidence type="ECO:0000256" key="1">
    <source>
        <dbReference type="SAM" id="MobiDB-lite"/>
    </source>
</evidence>
<dbReference type="EMBL" id="GBEZ01025126">
    <property type="protein sequence ID" value="JAC61926.1"/>
    <property type="molecule type" value="Transcribed_RNA"/>
</dbReference>
<name>A0A061QUB0_9CHLO</name>
<feature type="compositionally biased region" description="Basic and acidic residues" evidence="1">
    <location>
        <begin position="89"/>
        <end position="99"/>
    </location>
</feature>
<organism evidence="2">
    <name type="scientific">Tetraselmis sp. GSL018</name>
    <dbReference type="NCBI Taxonomy" id="582737"/>
    <lineage>
        <taxon>Eukaryota</taxon>
        <taxon>Viridiplantae</taxon>
        <taxon>Chlorophyta</taxon>
        <taxon>core chlorophytes</taxon>
        <taxon>Chlorodendrophyceae</taxon>
        <taxon>Chlorodendrales</taxon>
        <taxon>Chlorodendraceae</taxon>
        <taxon>Tetraselmis</taxon>
    </lineage>
</organism>
<dbReference type="AlphaFoldDB" id="A0A061QUB0"/>
<feature type="region of interest" description="Disordered" evidence="1">
    <location>
        <begin position="87"/>
        <end position="140"/>
    </location>
</feature>
<sequence>MASISNYTASSREAFTACLIALGVCALCLCLGASKLKLDDTAWEAACRTGARQRTGKPPPLTPPLISLPGALCLGPRALPCLAAGAGGPEKREVADRSARAGGAGPRRGPSPQPGASSRRRRRRCSCPFPSQPGTAAAELGRPSELCWSSRRAARGAAAGYGQVHFPATWWLRFWWLWSSGWAPQRRSCLGR</sequence>